<dbReference type="CDD" id="cd06261">
    <property type="entry name" value="TM_PBP2"/>
    <property type="match status" value="1"/>
</dbReference>
<dbReference type="EMBL" id="AP023367">
    <property type="protein sequence ID" value="BCJ93861.1"/>
    <property type="molecule type" value="Genomic_DNA"/>
</dbReference>
<feature type="transmembrane region" description="Helical" evidence="7">
    <location>
        <begin position="91"/>
        <end position="115"/>
    </location>
</feature>
<keyword evidence="5 7" id="KW-1133">Transmembrane helix</keyword>
<dbReference type="Pfam" id="PF00528">
    <property type="entry name" value="BPD_transp_1"/>
    <property type="match status" value="1"/>
</dbReference>
<protein>
    <submittedName>
        <fullName evidence="8">Sugar ABC transporter permease</fullName>
    </submittedName>
</protein>
<evidence type="ECO:0000256" key="2">
    <source>
        <dbReference type="ARBA" id="ARBA00022448"/>
    </source>
</evidence>
<evidence type="ECO:0000256" key="6">
    <source>
        <dbReference type="ARBA" id="ARBA00023136"/>
    </source>
</evidence>
<evidence type="ECO:0000256" key="3">
    <source>
        <dbReference type="ARBA" id="ARBA00022475"/>
    </source>
</evidence>
<evidence type="ECO:0000313" key="8">
    <source>
        <dbReference type="EMBL" id="BCJ93861.1"/>
    </source>
</evidence>
<dbReference type="RefSeq" id="WP_184092528.1">
    <property type="nucleotide sequence ID" value="NZ_AP023367.1"/>
</dbReference>
<feature type="transmembrane region" description="Helical" evidence="7">
    <location>
        <begin position="224"/>
        <end position="245"/>
    </location>
</feature>
<evidence type="ECO:0000256" key="5">
    <source>
        <dbReference type="ARBA" id="ARBA00022989"/>
    </source>
</evidence>
<dbReference type="Gene3D" id="1.10.3720.10">
    <property type="entry name" value="MetI-like"/>
    <property type="match status" value="1"/>
</dbReference>
<dbReference type="PANTHER" id="PTHR43227">
    <property type="entry name" value="BLL4140 PROTEIN"/>
    <property type="match status" value="1"/>
</dbReference>
<name>A0A6S6R427_9FIRM</name>
<dbReference type="Proteomes" id="UP000515561">
    <property type="component" value="Chromosome"/>
</dbReference>
<keyword evidence="3" id="KW-1003">Cell membrane</keyword>
<keyword evidence="4 7" id="KW-0812">Transmembrane</keyword>
<dbReference type="PANTHER" id="PTHR43227:SF11">
    <property type="entry name" value="BLL4140 PROTEIN"/>
    <property type="match status" value="1"/>
</dbReference>
<dbReference type="InterPro" id="IPR050809">
    <property type="entry name" value="UgpAE/MalFG_permease"/>
</dbReference>
<feature type="transmembrane region" description="Helical" evidence="7">
    <location>
        <begin position="28"/>
        <end position="54"/>
    </location>
</feature>
<keyword evidence="9" id="KW-1185">Reference proteome</keyword>
<reference evidence="8 9" key="1">
    <citation type="journal article" date="2016" name="Int. J. Syst. Evol. Microbiol.">
        <title>Descriptions of Anaerotaenia torta gen. nov., sp. nov. and Anaerocolumna cellulosilytica gen. nov., sp. nov. isolated from a methanogenic reactor of cattle waste.</title>
        <authorList>
            <person name="Uek A."/>
            <person name="Ohtaki Y."/>
            <person name="Kaku N."/>
            <person name="Ueki K."/>
        </authorList>
    </citation>
    <scope>NUCLEOTIDE SEQUENCE [LARGE SCALE GENOMIC DNA]</scope>
    <source>
        <strain evidence="8 9">SN021</strain>
    </source>
</reference>
<evidence type="ECO:0000313" key="9">
    <source>
        <dbReference type="Proteomes" id="UP000515561"/>
    </source>
</evidence>
<dbReference type="GO" id="GO:0055085">
    <property type="term" value="P:transmembrane transport"/>
    <property type="evidence" value="ECO:0007669"/>
    <property type="project" value="InterPro"/>
</dbReference>
<feature type="transmembrane region" description="Helical" evidence="7">
    <location>
        <begin position="283"/>
        <end position="303"/>
    </location>
</feature>
<keyword evidence="6 7" id="KW-0472">Membrane</keyword>
<sequence length="318" mass="36293">MPRIKKGNTSLTIKKKSRWGVFRENFELSVMLLPGIIFFLIFSYLPMLGIIIAFKDYRNNLGIFKSEWIGFRNFKFFFTSQDAFRIARNTVGYGIVFIILGIVCAVTIAILLYEIKNKLALKFYQTTMILPHFLSWVIVGYITYIILEPNMGILNQILNFFGINSINWYLEPKYWVAILPVVNVWKTVGLNSIMYYAALMGIDEQLFEAATVDGAGKWKQIRHITIPSLVPLMTILTILHVGNVIKGDFGLFYNIPRNVGLLYPTTDIIDTYIYRGLQTGDDIGITTAVGLFQSFVGFIMVVVTNKIVKKISPENTLF</sequence>
<proteinExistence type="inferred from homology"/>
<evidence type="ECO:0000256" key="1">
    <source>
        <dbReference type="ARBA" id="ARBA00004651"/>
    </source>
</evidence>
<dbReference type="KEGG" id="acel:acsn021_14300"/>
<dbReference type="AlphaFoldDB" id="A0A6S6R427"/>
<comment type="subcellular location">
    <subcellularLocation>
        <location evidence="1 7">Cell membrane</location>
        <topology evidence="1 7">Multi-pass membrane protein</topology>
    </subcellularLocation>
</comment>
<dbReference type="InterPro" id="IPR000515">
    <property type="entry name" value="MetI-like"/>
</dbReference>
<evidence type="ECO:0000256" key="4">
    <source>
        <dbReference type="ARBA" id="ARBA00022692"/>
    </source>
</evidence>
<keyword evidence="2 7" id="KW-0813">Transport</keyword>
<dbReference type="GO" id="GO:0005886">
    <property type="term" value="C:plasma membrane"/>
    <property type="evidence" value="ECO:0007669"/>
    <property type="project" value="UniProtKB-SubCell"/>
</dbReference>
<dbReference type="SUPFAM" id="SSF161098">
    <property type="entry name" value="MetI-like"/>
    <property type="match status" value="1"/>
</dbReference>
<comment type="similarity">
    <text evidence="7">Belongs to the binding-protein-dependent transport system permease family.</text>
</comment>
<evidence type="ECO:0000256" key="7">
    <source>
        <dbReference type="RuleBase" id="RU363032"/>
    </source>
</evidence>
<accession>A0A6S6R427</accession>
<dbReference type="InterPro" id="IPR035906">
    <property type="entry name" value="MetI-like_sf"/>
</dbReference>
<dbReference type="PROSITE" id="PS50928">
    <property type="entry name" value="ABC_TM1"/>
    <property type="match status" value="1"/>
</dbReference>
<organism evidence="8 9">
    <name type="scientific">Anaerocolumna cellulosilytica</name>
    <dbReference type="NCBI Taxonomy" id="433286"/>
    <lineage>
        <taxon>Bacteria</taxon>
        <taxon>Bacillati</taxon>
        <taxon>Bacillota</taxon>
        <taxon>Clostridia</taxon>
        <taxon>Lachnospirales</taxon>
        <taxon>Lachnospiraceae</taxon>
        <taxon>Anaerocolumna</taxon>
    </lineage>
</organism>
<feature type="transmembrane region" description="Helical" evidence="7">
    <location>
        <begin position="127"/>
        <end position="147"/>
    </location>
</feature>
<gene>
    <name evidence="8" type="ORF">acsn021_14300</name>
</gene>